<organism evidence="1 2">
    <name type="scientific">Strongylus vulgaris</name>
    <name type="common">Blood worm</name>
    <dbReference type="NCBI Taxonomy" id="40348"/>
    <lineage>
        <taxon>Eukaryota</taxon>
        <taxon>Metazoa</taxon>
        <taxon>Ecdysozoa</taxon>
        <taxon>Nematoda</taxon>
        <taxon>Chromadorea</taxon>
        <taxon>Rhabditida</taxon>
        <taxon>Rhabditina</taxon>
        <taxon>Rhabditomorpha</taxon>
        <taxon>Strongyloidea</taxon>
        <taxon>Strongylidae</taxon>
        <taxon>Strongylus</taxon>
    </lineage>
</organism>
<reference evidence="1 2" key="1">
    <citation type="submission" date="2018-11" db="EMBL/GenBank/DDBJ databases">
        <authorList>
            <consortium name="Pathogen Informatics"/>
        </authorList>
    </citation>
    <scope>NUCLEOTIDE SEQUENCE [LARGE SCALE GENOMIC DNA]</scope>
</reference>
<dbReference type="AlphaFoldDB" id="A0A3P7IJI5"/>
<dbReference type="EMBL" id="UYYB01013653">
    <property type="protein sequence ID" value="VDM69816.1"/>
    <property type="molecule type" value="Genomic_DNA"/>
</dbReference>
<keyword evidence="2" id="KW-1185">Reference proteome</keyword>
<sequence length="135" mass="15417">MWYFQESSWTPKLSRNITDLPFKCDAYDHLAMRMNTDLKYIPPLAGNLQYGAFPLNKIPARAISETGGRDIADENGETLYDQPPLIFVKVRLSKSIHTTIRCYVANKTPDVTISNLAEMPGNRVVQFDILYPYVE</sequence>
<accession>A0A3P7IJI5</accession>
<name>A0A3P7IJI5_STRVU</name>
<dbReference type="OrthoDB" id="5912413at2759"/>
<protein>
    <submittedName>
        <fullName evidence="1">Uncharacterized protein</fullName>
    </submittedName>
</protein>
<dbReference type="Proteomes" id="UP000270094">
    <property type="component" value="Unassembled WGS sequence"/>
</dbReference>
<proteinExistence type="predicted"/>
<evidence type="ECO:0000313" key="1">
    <source>
        <dbReference type="EMBL" id="VDM69816.1"/>
    </source>
</evidence>
<evidence type="ECO:0000313" key="2">
    <source>
        <dbReference type="Proteomes" id="UP000270094"/>
    </source>
</evidence>
<gene>
    <name evidence="1" type="ORF">SVUK_LOCUS4814</name>
</gene>